<accession>A0A7S8HCR7</accession>
<reference evidence="2 3" key="1">
    <citation type="submission" date="2020-06" db="EMBL/GenBank/DDBJ databases">
        <title>Genome sequence of 2 isolates from Red Sea Mangroves.</title>
        <authorList>
            <person name="Sefrji F."/>
            <person name="Michoud G."/>
            <person name="Merlino G."/>
            <person name="Daffonchio D."/>
        </authorList>
    </citation>
    <scope>NUCLEOTIDE SEQUENCE [LARGE SCALE GENOMIC DNA]</scope>
    <source>
        <strain evidence="2 3">R1DC25</strain>
    </source>
</reference>
<keyword evidence="2" id="KW-0489">Methyltransferase</keyword>
<evidence type="ECO:0000313" key="2">
    <source>
        <dbReference type="EMBL" id="QPC43875.1"/>
    </source>
</evidence>
<dbReference type="RefSeq" id="WP_213161238.1">
    <property type="nucleotide sequence ID" value="NZ_CP058214.1"/>
</dbReference>
<protein>
    <submittedName>
        <fullName evidence="2">Methyltransferase domain-containing protein</fullName>
    </submittedName>
</protein>
<dbReference type="CDD" id="cd02440">
    <property type="entry name" value="AdoMet_MTases"/>
    <property type="match status" value="1"/>
</dbReference>
<dbReference type="InterPro" id="IPR029063">
    <property type="entry name" value="SAM-dependent_MTases_sf"/>
</dbReference>
<dbReference type="SUPFAM" id="SSF53335">
    <property type="entry name" value="S-adenosyl-L-methionine-dependent methyltransferases"/>
    <property type="match status" value="1"/>
</dbReference>
<dbReference type="Proteomes" id="UP000593594">
    <property type="component" value="Chromosome"/>
</dbReference>
<feature type="domain" description="Methyltransferase" evidence="1">
    <location>
        <begin position="40"/>
        <end position="135"/>
    </location>
</feature>
<dbReference type="KEGG" id="kmn:HW532_14970"/>
<name>A0A7S8HCR7_9HYPH</name>
<gene>
    <name evidence="2" type="ORF">HW532_14970</name>
</gene>
<sequence>MINRYGSLAAEVYRLDKPVGHSFGDVEFYRERLAGCRGPVLEPAVGTGRVLVPLLEAGYDVRGFDTSPEMLDLCRAECRERGLDADLSLQGFADFSCDAEVEAVIVPAGSFQLVTDADEARAILARFREALVPGGRLILDLDPLSDLAAPLAPARHWASGEDLLTLTVSPVETDFVRQTSVSHLRYEHWRAGRLVAAEIELFALRYWGVVEFELALREAGFTDIAISGNYRHGVAPEADARIVTFEACAGRAG</sequence>
<dbReference type="GO" id="GO:0008168">
    <property type="term" value="F:methyltransferase activity"/>
    <property type="evidence" value="ECO:0007669"/>
    <property type="project" value="UniProtKB-KW"/>
</dbReference>
<evidence type="ECO:0000259" key="1">
    <source>
        <dbReference type="Pfam" id="PF13649"/>
    </source>
</evidence>
<dbReference type="AlphaFoldDB" id="A0A7S8HCR7"/>
<dbReference type="GO" id="GO:0032259">
    <property type="term" value="P:methylation"/>
    <property type="evidence" value="ECO:0007669"/>
    <property type="project" value="UniProtKB-KW"/>
</dbReference>
<keyword evidence="3" id="KW-1185">Reference proteome</keyword>
<dbReference type="InterPro" id="IPR041698">
    <property type="entry name" value="Methyltransf_25"/>
</dbReference>
<dbReference type="Gene3D" id="2.20.130.10">
    <property type="entry name" value="CAC2371-like domains"/>
    <property type="match status" value="1"/>
</dbReference>
<dbReference type="EMBL" id="CP058214">
    <property type="protein sequence ID" value="QPC43875.1"/>
    <property type="molecule type" value="Genomic_DNA"/>
</dbReference>
<organism evidence="2 3">
    <name type="scientific">Kaustia mangrovi</name>
    <dbReference type="NCBI Taxonomy" id="2593653"/>
    <lineage>
        <taxon>Bacteria</taxon>
        <taxon>Pseudomonadati</taxon>
        <taxon>Pseudomonadota</taxon>
        <taxon>Alphaproteobacteria</taxon>
        <taxon>Hyphomicrobiales</taxon>
        <taxon>Parvibaculaceae</taxon>
        <taxon>Kaustia</taxon>
    </lineage>
</organism>
<evidence type="ECO:0000313" key="3">
    <source>
        <dbReference type="Proteomes" id="UP000593594"/>
    </source>
</evidence>
<proteinExistence type="predicted"/>
<dbReference type="Pfam" id="PF13649">
    <property type="entry name" value="Methyltransf_25"/>
    <property type="match status" value="1"/>
</dbReference>
<keyword evidence="2" id="KW-0808">Transferase</keyword>
<dbReference type="Gene3D" id="3.40.50.150">
    <property type="entry name" value="Vaccinia Virus protein VP39"/>
    <property type="match status" value="1"/>
</dbReference>